<dbReference type="AlphaFoldDB" id="A0A1H5PNR9"/>
<dbReference type="STRING" id="561176.SAMN04488561_4923"/>
<gene>
    <name evidence="2" type="ORF">SAMN04488561_4923</name>
</gene>
<dbReference type="Proteomes" id="UP000181980">
    <property type="component" value="Unassembled WGS sequence"/>
</dbReference>
<sequence>MIGWIFVISRNFPHHWDISRRHGFWDIRRKNRAIRKGDEIFFWQSGPEARLMGRAVARSDTYEISSSASRPWDEHDTSDYVDRIDLQHMPGGPSRQLTWAEIQKAIGSRALEHNGVIKVATAAGVATLKSLLTDSLTTDVIWSGADTTGPDWTISVGETLLRQHLHDRYGLNRQRGIGHSRDSPFILIFAGSQRGEEFGYDDGWNSDGTYRYTGEGQVGDQKFSDGNLAVRDHLNNGKNLRLFEVRGTSATYVGQFQVANPPFEITDAIDRDLNNRSIIQFRLSPIGDFYAPREPLLRPSPRPTHAFIALEANLVESYTAHLAGEPVERRRVEAELVKRYSDWLIQRGHSVGRNIITPPGESKPLYSDLYDHEAQELVEAKGSSSRESVRMALGQILDYSRRVDHRSKALLLPTEPRSDLIALLLQYDVSCIWQTTEGGFERIDS</sequence>
<organism evidence="2 3">
    <name type="scientific">Jiangella alba</name>
    <dbReference type="NCBI Taxonomy" id="561176"/>
    <lineage>
        <taxon>Bacteria</taxon>
        <taxon>Bacillati</taxon>
        <taxon>Actinomycetota</taxon>
        <taxon>Actinomycetes</taxon>
        <taxon>Jiangellales</taxon>
        <taxon>Jiangellaceae</taxon>
        <taxon>Jiangella</taxon>
    </lineage>
</organism>
<proteinExistence type="predicted"/>
<name>A0A1H5PNR9_9ACTN</name>
<evidence type="ECO:0000313" key="3">
    <source>
        <dbReference type="Proteomes" id="UP000181980"/>
    </source>
</evidence>
<dbReference type="RefSeq" id="WP_141711357.1">
    <property type="nucleotide sequence ID" value="NZ_FNUC01000004.1"/>
</dbReference>
<accession>A0A1H5PNR9</accession>
<dbReference type="InterPro" id="IPR058712">
    <property type="entry name" value="SRA_ScoMcrA"/>
</dbReference>
<feature type="domain" description="ScoMcrA-like SRA" evidence="1">
    <location>
        <begin position="162"/>
        <end position="287"/>
    </location>
</feature>
<protein>
    <recommendedName>
        <fullName evidence="1">ScoMcrA-like SRA domain-containing protein</fullName>
    </recommendedName>
</protein>
<dbReference type="Gene3D" id="3.10.590.10">
    <property type="entry name" value="ph1033 like domains"/>
    <property type="match status" value="1"/>
</dbReference>
<dbReference type="EMBL" id="FNUC01000004">
    <property type="protein sequence ID" value="SEF15329.1"/>
    <property type="molecule type" value="Genomic_DNA"/>
</dbReference>
<evidence type="ECO:0000313" key="2">
    <source>
        <dbReference type="EMBL" id="SEF15329.1"/>
    </source>
</evidence>
<keyword evidence="3" id="KW-1185">Reference proteome</keyword>
<evidence type="ECO:0000259" key="1">
    <source>
        <dbReference type="Pfam" id="PF26348"/>
    </source>
</evidence>
<dbReference type="OrthoDB" id="4939521at2"/>
<reference evidence="3" key="1">
    <citation type="submission" date="2016-10" db="EMBL/GenBank/DDBJ databases">
        <authorList>
            <person name="Varghese N."/>
            <person name="Submissions S."/>
        </authorList>
    </citation>
    <scope>NUCLEOTIDE SEQUENCE [LARGE SCALE GENOMIC DNA]</scope>
    <source>
        <strain evidence="3">DSM 45237</strain>
    </source>
</reference>
<dbReference type="Pfam" id="PF26348">
    <property type="entry name" value="SRA_ScoMcrA"/>
    <property type="match status" value="1"/>
</dbReference>